<evidence type="ECO:0000256" key="3">
    <source>
        <dbReference type="ARBA" id="ARBA00022679"/>
    </source>
</evidence>
<dbReference type="GO" id="GO:0008153">
    <property type="term" value="P:4-aminobenzoate biosynthetic process"/>
    <property type="evidence" value="ECO:0007669"/>
    <property type="project" value="TreeGrafter"/>
</dbReference>
<dbReference type="KEGG" id="nno:NONO_c20750"/>
<dbReference type="EC" id="2.6.1.85" evidence="2"/>
<feature type="domain" description="Chorismate-utilising enzyme C-terminal" evidence="7">
    <location>
        <begin position="678"/>
        <end position="932"/>
    </location>
</feature>
<dbReference type="PANTHER" id="PTHR11236:SF18">
    <property type="entry name" value="AMINODEOXYCHORISMATE SYNTHASE"/>
    <property type="match status" value="1"/>
</dbReference>
<dbReference type="Proteomes" id="UP000019150">
    <property type="component" value="Chromosome"/>
</dbReference>
<evidence type="ECO:0000259" key="6">
    <source>
        <dbReference type="Pfam" id="PF00117"/>
    </source>
</evidence>
<dbReference type="eggNOG" id="COG0512">
    <property type="taxonomic scope" value="Bacteria"/>
</dbReference>
<dbReference type="Pfam" id="PF00117">
    <property type="entry name" value="GATase"/>
    <property type="match status" value="1"/>
</dbReference>
<comment type="similarity">
    <text evidence="1">In the C-terminal section; belongs to the anthranilate synthase component I family.</text>
</comment>
<dbReference type="Pfam" id="PF04715">
    <property type="entry name" value="Anth_synt_I_N"/>
    <property type="match status" value="1"/>
</dbReference>
<evidence type="ECO:0000256" key="1">
    <source>
        <dbReference type="ARBA" id="ARBA00005970"/>
    </source>
</evidence>
<dbReference type="InterPro" id="IPR015890">
    <property type="entry name" value="Chorismate_C"/>
</dbReference>
<feature type="compositionally biased region" description="Low complexity" evidence="5">
    <location>
        <begin position="394"/>
        <end position="415"/>
    </location>
</feature>
<dbReference type="Gene3D" id="3.60.120.10">
    <property type="entry name" value="Anthranilate synthase"/>
    <property type="match status" value="1"/>
</dbReference>
<sequence>MVRDDRYGEAMSTTRPRDPDGASIDDPAAPLRTLLVDNYDSFTYNLHQLIGVVNGAEPTVIRNDEVDALASLDLAGFDSVVISPGPGHPGSTRDFGISRILIENTELPLLGVCLGHQGIVLAAGGQVVAAPAPRHGYPDRITHDGSGLFAGIPRDFLAVRYHSLCAAQPLPDALAIIATAPDGVVMGVRHRDRPQWGVQFHPESIASEYGETLLRNFARLSREGGRRVRVGLASPGANGALGTDRRARAADLRELAADADAPDSRTDAASPHAGAGDSQAGPLGSASQSSPTVRPDSGISVFPERSRLGADEPAGTEPGYRAARHVGAGTEAGADPRTCENHAPGTGTRGDTGINGAVEPCDTDSEPDSGTDCAPDSGRAPGSDSVPGMDSELGTNSGPATNSGSGTGGSTDAHTATGARDAIATGNCSAAGGQAVSERTGGGAFSGTGRATSRTGRATPGSGGTHSPVGAPPAALTVLHEVIDRAVDTESVVLRLYRDSPTVFWLDSAHSEPGLDRFSFVGDASGPLAEVVRYRVGAGCVVSDRAGVRTEALTVLDYLSQRLREREIRFPDVPFDFVGGYVGYLGYEVKADCGAAAAHRSPYPDAQWVFADRLVVVDHVAGRTHLLAVTDAAAAEANRVWLDDTLDIVAALPDWSKPEPLHLPADESAVTAGLTRGRDRYLADIAAVDAELRAGQTYEVNLTDSAEIRSAAAGLDVYRTLRRSNPAPYAAYLRFGELEIACSSPERFLKIDRTRTVETKPIKGTAPRGATAAADDNLRRTLELDPKTRAENLMIVDLLRNDLGRVCELGSVHVPELMVAETYTTMHQLVSTVRGRLRPEIDVIDCLRACFPGGSMTGAPKLRTMEIIDGLETEARGIYSGTIGFLGLGGTADLNIVIRTAVRDASGWRVGAGGAIVLDSDAESEFHEMVLKAAAALRAVTLVAGTSLTTDGPTPVS</sequence>
<dbReference type="InterPro" id="IPR006805">
    <property type="entry name" value="Anth_synth_I_N"/>
</dbReference>
<evidence type="ECO:0000259" key="7">
    <source>
        <dbReference type="Pfam" id="PF00425"/>
    </source>
</evidence>
<accession>W5TCI6</accession>
<keyword evidence="3" id="KW-0808">Transferase</keyword>
<keyword evidence="4" id="KW-0315">Glutamine amidotransferase</keyword>
<proteinExistence type="inferred from homology"/>
<dbReference type="PRINTS" id="PR00097">
    <property type="entry name" value="ANTSNTHASEII"/>
</dbReference>
<feature type="region of interest" description="Disordered" evidence="5">
    <location>
        <begin position="1"/>
        <end position="26"/>
    </location>
</feature>
<evidence type="ECO:0000256" key="5">
    <source>
        <dbReference type="SAM" id="MobiDB-lite"/>
    </source>
</evidence>
<feature type="region of interest" description="Disordered" evidence="5">
    <location>
        <begin position="432"/>
        <end position="470"/>
    </location>
</feature>
<dbReference type="GO" id="GO:0005737">
    <property type="term" value="C:cytoplasm"/>
    <property type="evidence" value="ECO:0007669"/>
    <property type="project" value="TreeGrafter"/>
</dbReference>
<dbReference type="Pfam" id="PF00425">
    <property type="entry name" value="Chorismate_bind"/>
    <property type="match status" value="1"/>
</dbReference>
<dbReference type="GO" id="GO:0009396">
    <property type="term" value="P:folic acid-containing compound biosynthetic process"/>
    <property type="evidence" value="ECO:0007669"/>
    <property type="project" value="InterPro"/>
</dbReference>
<dbReference type="PATRIC" id="fig|1415166.3.peg.2108"/>
<evidence type="ECO:0000259" key="8">
    <source>
        <dbReference type="Pfam" id="PF04715"/>
    </source>
</evidence>
<dbReference type="InterPro" id="IPR006221">
    <property type="entry name" value="TrpG/PapA_dom"/>
</dbReference>
<dbReference type="STRING" id="1415166.NONO_c20750"/>
<gene>
    <name evidence="9" type="ORF">NONO_c20750</name>
</gene>
<feature type="compositionally biased region" description="Low complexity" evidence="5">
    <location>
        <begin position="447"/>
        <end position="459"/>
    </location>
</feature>
<dbReference type="CDD" id="cd01743">
    <property type="entry name" value="GATase1_Anthranilate_Synthase"/>
    <property type="match status" value="1"/>
</dbReference>
<dbReference type="PROSITE" id="PS51273">
    <property type="entry name" value="GATASE_TYPE_1"/>
    <property type="match status" value="1"/>
</dbReference>
<organism evidence="9 10">
    <name type="scientific">Nocardia nova SH22a</name>
    <dbReference type="NCBI Taxonomy" id="1415166"/>
    <lineage>
        <taxon>Bacteria</taxon>
        <taxon>Bacillati</taxon>
        <taxon>Actinomycetota</taxon>
        <taxon>Actinomycetes</taxon>
        <taxon>Mycobacteriales</taxon>
        <taxon>Nocardiaceae</taxon>
        <taxon>Nocardia</taxon>
    </lineage>
</organism>
<feature type="compositionally biased region" description="Basic and acidic residues" evidence="5">
    <location>
        <begin position="256"/>
        <end position="266"/>
    </location>
</feature>
<dbReference type="InterPro" id="IPR019999">
    <property type="entry name" value="Anth_synth_I-like"/>
</dbReference>
<keyword evidence="10" id="KW-1185">Reference proteome</keyword>
<feature type="domain" description="Anthranilate synthase component I N-terminal" evidence="8">
    <location>
        <begin position="488"/>
        <end position="626"/>
    </location>
</feature>
<dbReference type="SUPFAM" id="SSF56322">
    <property type="entry name" value="ADC synthase"/>
    <property type="match status" value="1"/>
</dbReference>
<evidence type="ECO:0000313" key="9">
    <source>
        <dbReference type="EMBL" id="AHH16874.1"/>
    </source>
</evidence>
<protein>
    <recommendedName>
        <fullName evidence="2">aminodeoxychorismate synthase</fullName>
        <ecNumber evidence="2">2.6.1.85</ecNumber>
    </recommendedName>
</protein>
<dbReference type="EMBL" id="CP006850">
    <property type="protein sequence ID" value="AHH16874.1"/>
    <property type="molecule type" value="Genomic_DNA"/>
</dbReference>
<evidence type="ECO:0000313" key="10">
    <source>
        <dbReference type="Proteomes" id="UP000019150"/>
    </source>
</evidence>
<dbReference type="InterPro" id="IPR017926">
    <property type="entry name" value="GATASE"/>
</dbReference>
<reference evidence="9 10" key="1">
    <citation type="journal article" date="2014" name="Appl. Environ. Microbiol.">
        <title>Insights into the Microbial Degradation of Rubber and Gutta-Percha by Analysis of the Complete Genome of Nocardia nova SH22a.</title>
        <authorList>
            <person name="Luo Q."/>
            <person name="Hiessl S."/>
            <person name="Poehlein A."/>
            <person name="Daniel R."/>
            <person name="Steinbuchel A."/>
        </authorList>
    </citation>
    <scope>NUCLEOTIDE SEQUENCE [LARGE SCALE GENOMIC DNA]</scope>
    <source>
        <strain evidence="9">SH22a</strain>
    </source>
</reference>
<feature type="region of interest" description="Disordered" evidence="5">
    <location>
        <begin position="256"/>
        <end position="415"/>
    </location>
</feature>
<dbReference type="PRINTS" id="PR00096">
    <property type="entry name" value="GATASE"/>
</dbReference>
<feature type="domain" description="Glutamine amidotransferase" evidence="6">
    <location>
        <begin position="34"/>
        <end position="218"/>
    </location>
</feature>
<dbReference type="SUPFAM" id="SSF52317">
    <property type="entry name" value="Class I glutamine amidotransferase-like"/>
    <property type="match status" value="1"/>
</dbReference>
<dbReference type="Gene3D" id="3.40.50.880">
    <property type="match status" value="1"/>
</dbReference>
<dbReference type="InterPro" id="IPR029062">
    <property type="entry name" value="Class_I_gatase-like"/>
</dbReference>
<dbReference type="NCBIfam" id="TIGR00566">
    <property type="entry name" value="trpG_papA"/>
    <property type="match status" value="1"/>
</dbReference>
<dbReference type="InterPro" id="IPR005801">
    <property type="entry name" value="ADC_synthase"/>
</dbReference>
<dbReference type="NCBIfam" id="TIGR00553">
    <property type="entry name" value="pabB"/>
    <property type="match status" value="1"/>
</dbReference>
<dbReference type="PANTHER" id="PTHR11236">
    <property type="entry name" value="AMINOBENZOATE/ANTHRANILATE SYNTHASE"/>
    <property type="match status" value="1"/>
</dbReference>
<dbReference type="GO" id="GO:0046820">
    <property type="term" value="F:4-amino-4-deoxychorismate synthase activity"/>
    <property type="evidence" value="ECO:0007669"/>
    <property type="project" value="UniProtKB-EC"/>
</dbReference>
<dbReference type="AlphaFoldDB" id="W5TCI6"/>
<name>W5TCI6_9NOCA</name>
<evidence type="ECO:0000256" key="4">
    <source>
        <dbReference type="ARBA" id="ARBA00022962"/>
    </source>
</evidence>
<dbReference type="PRINTS" id="PR00099">
    <property type="entry name" value="CPSGATASE"/>
</dbReference>
<evidence type="ECO:0000256" key="2">
    <source>
        <dbReference type="ARBA" id="ARBA00013139"/>
    </source>
</evidence>
<dbReference type="HOGENOM" id="CLU_006493_0_2_11"/>
<dbReference type="eggNOG" id="COG0147">
    <property type="taxonomic scope" value="Bacteria"/>
</dbReference>
<dbReference type="GO" id="GO:0000162">
    <property type="term" value="P:L-tryptophan biosynthetic process"/>
    <property type="evidence" value="ECO:0007669"/>
    <property type="project" value="TreeGrafter"/>
</dbReference>
<dbReference type="InterPro" id="IPR005802">
    <property type="entry name" value="ADC_synth_comp_1"/>
</dbReference>